<feature type="region of interest" description="Disordered" evidence="1">
    <location>
        <begin position="189"/>
        <end position="239"/>
    </location>
</feature>
<protein>
    <submittedName>
        <fullName evidence="3">Uncharacterized protein LOC132711687</fullName>
    </submittedName>
</protein>
<dbReference type="GeneID" id="132711687"/>
<gene>
    <name evidence="3" type="primary">LOC132711687</name>
</gene>
<dbReference type="RefSeq" id="XP_060547168.1">
    <property type="nucleotide sequence ID" value="XM_060691185.1"/>
</dbReference>
<feature type="region of interest" description="Disordered" evidence="1">
    <location>
        <begin position="76"/>
        <end position="98"/>
    </location>
</feature>
<feature type="compositionally biased region" description="Acidic residues" evidence="1">
    <location>
        <begin position="149"/>
        <end position="168"/>
    </location>
</feature>
<proteinExistence type="predicted"/>
<dbReference type="Proteomes" id="UP001652622">
    <property type="component" value="Unplaced"/>
</dbReference>
<feature type="region of interest" description="Disordered" evidence="1">
    <location>
        <begin position="142"/>
        <end position="175"/>
    </location>
</feature>
<keyword evidence="2" id="KW-1185">Reference proteome</keyword>
<reference evidence="3" key="1">
    <citation type="submission" date="2025-08" db="UniProtKB">
        <authorList>
            <consortium name="RefSeq"/>
        </authorList>
    </citation>
    <scope>IDENTIFICATION</scope>
    <source>
        <tissue evidence="3">Blood</tissue>
    </source>
</reference>
<organism evidence="2 3">
    <name type="scientific">Pantherophis guttatus</name>
    <name type="common">Corn snake</name>
    <name type="synonym">Elaphe guttata</name>
    <dbReference type="NCBI Taxonomy" id="94885"/>
    <lineage>
        <taxon>Eukaryota</taxon>
        <taxon>Metazoa</taxon>
        <taxon>Chordata</taxon>
        <taxon>Craniata</taxon>
        <taxon>Vertebrata</taxon>
        <taxon>Euteleostomi</taxon>
        <taxon>Lepidosauria</taxon>
        <taxon>Squamata</taxon>
        <taxon>Bifurcata</taxon>
        <taxon>Unidentata</taxon>
        <taxon>Episquamata</taxon>
        <taxon>Toxicofera</taxon>
        <taxon>Serpentes</taxon>
        <taxon>Colubroidea</taxon>
        <taxon>Colubridae</taxon>
        <taxon>Colubrinae</taxon>
        <taxon>Pantherophis</taxon>
    </lineage>
</organism>
<feature type="compositionally biased region" description="Basic and acidic residues" evidence="1">
    <location>
        <begin position="77"/>
        <end position="98"/>
    </location>
</feature>
<evidence type="ECO:0000313" key="2">
    <source>
        <dbReference type="Proteomes" id="UP001652622"/>
    </source>
</evidence>
<evidence type="ECO:0000256" key="1">
    <source>
        <dbReference type="SAM" id="MobiDB-lite"/>
    </source>
</evidence>
<evidence type="ECO:0000313" key="3">
    <source>
        <dbReference type="RefSeq" id="XP_060547168.1"/>
    </source>
</evidence>
<feature type="non-terminal residue" evidence="3">
    <location>
        <position position="1"/>
    </location>
</feature>
<name>A0ABM3ZFM0_PANGU</name>
<sequence>IETEQEIINESTNAISRESEEYTTEEEELINENDGQEEIEIENNELRSEILKILKSQKNDESLIANLQEMLKNSGAAREKNIAKEKPKEQKTVSDMTTEKVVTKKKRCDPARNFEWQPSWFQQASKVSEAEPIKMLSSKFLARKTLSDNESEKEDSNSSEEPESENENDLTKSQVKSAMKTLFAAFGPKLKISKAPTKKQADKPILQDLHAPILTSRTTTPEPREPCRFRPTPQTETIT</sequence>
<accession>A0ABM3ZFM0</accession>